<feature type="signal peptide" evidence="7">
    <location>
        <begin position="1"/>
        <end position="16"/>
    </location>
</feature>
<evidence type="ECO:0000256" key="6">
    <source>
        <dbReference type="ARBA" id="ARBA00023157"/>
    </source>
</evidence>
<proteinExistence type="inferred from homology"/>
<evidence type="ECO:0000256" key="1">
    <source>
        <dbReference type="ARBA" id="ARBA00004613"/>
    </source>
</evidence>
<evidence type="ECO:0000313" key="9">
    <source>
        <dbReference type="Proteomes" id="UP000326458"/>
    </source>
</evidence>
<dbReference type="SUPFAM" id="SSF47266">
    <property type="entry name" value="4-helical cytokines"/>
    <property type="match status" value="1"/>
</dbReference>
<dbReference type="Proteomes" id="UP000326458">
    <property type="component" value="Unassembled WGS sequence"/>
</dbReference>
<gene>
    <name evidence="8" type="ORF">FD754_021959</name>
</gene>
<evidence type="ECO:0000256" key="7">
    <source>
        <dbReference type="RuleBase" id="RU368043"/>
    </source>
</evidence>
<dbReference type="PANTHER" id="PTHR48482:SF5">
    <property type="entry name" value="INTERLEUKIN-10"/>
    <property type="match status" value="1"/>
</dbReference>
<dbReference type="GO" id="GO:0005615">
    <property type="term" value="C:extracellular space"/>
    <property type="evidence" value="ECO:0007669"/>
    <property type="project" value="UniProtKB-UniRule"/>
</dbReference>
<accession>A0A5N3V787</accession>
<dbReference type="GO" id="GO:0005125">
    <property type="term" value="F:cytokine activity"/>
    <property type="evidence" value="ECO:0007669"/>
    <property type="project" value="UniProtKB-UniRule"/>
</dbReference>
<dbReference type="PANTHER" id="PTHR48482">
    <property type="entry name" value="INTERLEUKIN-19-RELATED"/>
    <property type="match status" value="1"/>
</dbReference>
<keyword evidence="4 7" id="KW-0964">Secreted</keyword>
<comment type="similarity">
    <text evidence="2 7">Belongs to the IL-10 family.</text>
</comment>
<keyword evidence="9" id="KW-1185">Reference proteome</keyword>
<dbReference type="Gene3D" id="1.20.1250.10">
    <property type="match status" value="1"/>
</dbReference>
<dbReference type="Pfam" id="PF00726">
    <property type="entry name" value="IL10"/>
    <property type="match status" value="1"/>
</dbReference>
<comment type="function">
    <text evidence="7">Immune regulatory cytokine.</text>
</comment>
<evidence type="ECO:0000313" key="8">
    <source>
        <dbReference type="EMBL" id="KAB0345033.1"/>
    </source>
</evidence>
<keyword evidence="6" id="KW-1015">Disulfide bond</keyword>
<dbReference type="InterPro" id="IPR009079">
    <property type="entry name" value="4_helix_cytokine-like_core"/>
</dbReference>
<dbReference type="AlphaFoldDB" id="A0A5N3V787"/>
<sequence length="156" mass="17368">MCVCVCVCACVHACRGTVTRCSEECFCHCAPHPSMLLSRQLLLPSGYLGCQALLEIQFYLEKVMSQAENHGPEIKEHVNSLGEMLKTLRLQLRHCVTNLFPCRLTGKSEERVGGEMPLSSSCAPKYSLMVQSRVYKSLRGITLWLPSCSAKGQLSW</sequence>
<evidence type="ECO:0000256" key="3">
    <source>
        <dbReference type="ARBA" id="ARBA00022514"/>
    </source>
</evidence>
<dbReference type="InterPro" id="IPR020443">
    <property type="entry name" value="IL-10/19/20/24/26"/>
</dbReference>
<dbReference type="SMART" id="SM00188">
    <property type="entry name" value="IL10"/>
    <property type="match status" value="1"/>
</dbReference>
<protein>
    <recommendedName>
        <fullName evidence="7">Interleukin family protein</fullName>
    </recommendedName>
</protein>
<reference evidence="8 9" key="1">
    <citation type="submission" date="2019-06" db="EMBL/GenBank/DDBJ databases">
        <title>Discovery of a novel chromosome fission-fusion reversal in muntjac.</title>
        <authorList>
            <person name="Mudd A.B."/>
            <person name="Bredeson J.V."/>
            <person name="Baum R."/>
            <person name="Hockemeyer D."/>
            <person name="Rokhsar D.S."/>
        </authorList>
    </citation>
    <scope>NUCLEOTIDE SEQUENCE [LARGE SCALE GENOMIC DNA]</scope>
    <source>
        <strain evidence="8">UTSW_UCB_Mm</strain>
        <tissue evidence="8">Fibroblast cell line</tissue>
    </source>
</reference>
<feature type="chain" id="PRO_5031601205" description="Interleukin family protein" evidence="7">
    <location>
        <begin position="17"/>
        <end position="156"/>
    </location>
</feature>
<comment type="subcellular location">
    <subcellularLocation>
        <location evidence="1 7">Secreted</location>
    </subcellularLocation>
</comment>
<keyword evidence="5 7" id="KW-0732">Signal</keyword>
<organism evidence="8 9">
    <name type="scientific">Muntiacus muntjak</name>
    <name type="common">Barking deer</name>
    <name type="synonym">Indian muntjac</name>
    <dbReference type="NCBI Taxonomy" id="9888"/>
    <lineage>
        <taxon>Eukaryota</taxon>
        <taxon>Metazoa</taxon>
        <taxon>Chordata</taxon>
        <taxon>Craniata</taxon>
        <taxon>Vertebrata</taxon>
        <taxon>Euteleostomi</taxon>
        <taxon>Mammalia</taxon>
        <taxon>Eutheria</taxon>
        <taxon>Laurasiatheria</taxon>
        <taxon>Artiodactyla</taxon>
        <taxon>Ruminantia</taxon>
        <taxon>Pecora</taxon>
        <taxon>Cervidae</taxon>
        <taxon>Muntiacinae</taxon>
        <taxon>Muntiacus</taxon>
    </lineage>
</organism>
<comment type="caution">
    <text evidence="8">The sequence shown here is derived from an EMBL/GenBank/DDBJ whole genome shotgun (WGS) entry which is preliminary data.</text>
</comment>
<dbReference type="EMBL" id="VCEA01000003">
    <property type="protein sequence ID" value="KAB0345033.1"/>
    <property type="molecule type" value="Genomic_DNA"/>
</dbReference>
<evidence type="ECO:0000256" key="2">
    <source>
        <dbReference type="ARBA" id="ARBA00008813"/>
    </source>
</evidence>
<keyword evidence="3 7" id="KW-0202">Cytokine</keyword>
<name>A0A5N3V787_MUNMU</name>
<evidence type="ECO:0000256" key="4">
    <source>
        <dbReference type="ARBA" id="ARBA00022525"/>
    </source>
</evidence>
<evidence type="ECO:0000256" key="5">
    <source>
        <dbReference type="ARBA" id="ARBA00022729"/>
    </source>
</evidence>